<dbReference type="Pfam" id="PF02338">
    <property type="entry name" value="OTU"/>
    <property type="match status" value="1"/>
</dbReference>
<evidence type="ECO:0000313" key="4">
    <source>
        <dbReference type="Proteomes" id="UP001359485"/>
    </source>
</evidence>
<dbReference type="EMBL" id="JAWJWE010000002">
    <property type="protein sequence ID" value="KAK6643448.1"/>
    <property type="molecule type" value="Genomic_DNA"/>
</dbReference>
<proteinExistence type="predicted"/>
<dbReference type="CDD" id="cd22744">
    <property type="entry name" value="OTU"/>
    <property type="match status" value="1"/>
</dbReference>
<reference evidence="3 5" key="1">
    <citation type="submission" date="2023-10" db="EMBL/GenBank/DDBJ databases">
        <title>Genomes of two closely related lineages of the louse Polyplax serrata with different host specificities.</title>
        <authorList>
            <person name="Martinu J."/>
            <person name="Tarabai H."/>
            <person name="Stefka J."/>
            <person name="Hypsa V."/>
        </authorList>
    </citation>
    <scope>NUCLEOTIDE SEQUENCE [LARGE SCALE GENOMIC DNA]</scope>
    <source>
        <strain evidence="2">98ZLc_SE</strain>
        <strain evidence="3">HR10_N</strain>
    </source>
</reference>
<dbReference type="GO" id="GO:0016579">
    <property type="term" value="P:protein deubiquitination"/>
    <property type="evidence" value="ECO:0007669"/>
    <property type="project" value="TreeGrafter"/>
</dbReference>
<protein>
    <recommendedName>
        <fullName evidence="1">OTU domain-containing protein</fullName>
    </recommendedName>
</protein>
<dbReference type="PANTHER" id="PTHR12419">
    <property type="entry name" value="OTU DOMAIN CONTAINING PROTEIN"/>
    <property type="match status" value="1"/>
</dbReference>
<name>A0AAN8XLY7_POLSC</name>
<gene>
    <name evidence="3" type="ORF">RUM43_004953</name>
    <name evidence="2" type="ORF">RUM44_005749</name>
</gene>
<evidence type="ECO:0000313" key="3">
    <source>
        <dbReference type="EMBL" id="KAK6643448.1"/>
    </source>
</evidence>
<dbReference type="AlphaFoldDB" id="A0AAN8XLY7"/>
<dbReference type="Gene3D" id="3.90.70.80">
    <property type="match status" value="1"/>
</dbReference>
<feature type="domain" description="OTU" evidence="1">
    <location>
        <begin position="5"/>
        <end position="144"/>
    </location>
</feature>
<evidence type="ECO:0000313" key="2">
    <source>
        <dbReference type="EMBL" id="KAK6630193.1"/>
    </source>
</evidence>
<dbReference type="EMBL" id="JAWJWF010000009">
    <property type="protein sequence ID" value="KAK6630193.1"/>
    <property type="molecule type" value="Genomic_DNA"/>
</dbReference>
<dbReference type="GO" id="GO:0004843">
    <property type="term" value="F:cysteine-type deubiquitinase activity"/>
    <property type="evidence" value="ECO:0007669"/>
    <property type="project" value="TreeGrafter"/>
</dbReference>
<dbReference type="InterPro" id="IPR003323">
    <property type="entry name" value="OTU_dom"/>
</dbReference>
<evidence type="ECO:0000259" key="1">
    <source>
        <dbReference type="PROSITE" id="PS50802"/>
    </source>
</evidence>
<dbReference type="SUPFAM" id="SSF54001">
    <property type="entry name" value="Cysteine proteinases"/>
    <property type="match status" value="1"/>
</dbReference>
<dbReference type="Proteomes" id="UP001372834">
    <property type="component" value="Unassembled WGS sequence"/>
</dbReference>
<dbReference type="InterPro" id="IPR050704">
    <property type="entry name" value="Peptidase_C85-like"/>
</dbReference>
<dbReference type="InterPro" id="IPR038765">
    <property type="entry name" value="Papain-like_cys_pep_sf"/>
</dbReference>
<comment type="caution">
    <text evidence="3">The sequence shown here is derived from an EMBL/GenBank/DDBJ whole genome shotgun (WGS) entry which is preliminary data.</text>
</comment>
<keyword evidence="4" id="KW-1185">Reference proteome</keyword>
<sequence length="147" mass="17641">MDDIYERFSIVGDGNCLFRAVSLYLYGTQEYHMMLRYKAVNYLREHWRDVKNHLVIDRERLRDEDRYCTEMETYGTHGTSVECFALSEILQRNVVIYLQGRSSSRIIRPKTRPIIISRRRYSQTIYLQLWGNPENGHFELLKPLLTE</sequence>
<dbReference type="Proteomes" id="UP001359485">
    <property type="component" value="Unassembled WGS sequence"/>
</dbReference>
<evidence type="ECO:0000313" key="5">
    <source>
        <dbReference type="Proteomes" id="UP001372834"/>
    </source>
</evidence>
<organism evidence="3 5">
    <name type="scientific">Polyplax serrata</name>
    <name type="common">Common mouse louse</name>
    <dbReference type="NCBI Taxonomy" id="468196"/>
    <lineage>
        <taxon>Eukaryota</taxon>
        <taxon>Metazoa</taxon>
        <taxon>Ecdysozoa</taxon>
        <taxon>Arthropoda</taxon>
        <taxon>Hexapoda</taxon>
        <taxon>Insecta</taxon>
        <taxon>Pterygota</taxon>
        <taxon>Neoptera</taxon>
        <taxon>Paraneoptera</taxon>
        <taxon>Psocodea</taxon>
        <taxon>Troctomorpha</taxon>
        <taxon>Phthiraptera</taxon>
        <taxon>Anoplura</taxon>
        <taxon>Polyplacidae</taxon>
        <taxon>Polyplax</taxon>
    </lineage>
</organism>
<accession>A0AAN8XLY7</accession>
<dbReference type="PROSITE" id="PS50802">
    <property type="entry name" value="OTU"/>
    <property type="match status" value="1"/>
</dbReference>